<keyword evidence="11" id="KW-1185">Reference proteome</keyword>
<dbReference type="eggNOG" id="KOG2399">
    <property type="taxonomic scope" value="Eukaryota"/>
</dbReference>
<evidence type="ECO:0000313" key="11">
    <source>
        <dbReference type="Proteomes" id="UP000026960"/>
    </source>
</evidence>
<dbReference type="EnsemblPlants" id="OBART01G39340.1">
    <property type="protein sequence ID" value="OBART01G39340.1"/>
    <property type="gene ID" value="OBART01G39340"/>
</dbReference>
<dbReference type="GO" id="GO:0016020">
    <property type="term" value="C:membrane"/>
    <property type="evidence" value="ECO:0007669"/>
    <property type="project" value="UniProtKB-SubCell"/>
</dbReference>
<reference evidence="10" key="1">
    <citation type="journal article" date="2009" name="Rice">
        <title>De Novo Next Generation Sequencing of Plant Genomes.</title>
        <authorList>
            <person name="Rounsley S."/>
            <person name="Marri P.R."/>
            <person name="Yu Y."/>
            <person name="He R."/>
            <person name="Sisneros N."/>
            <person name="Goicoechea J.L."/>
            <person name="Lee S.J."/>
            <person name="Angelova A."/>
            <person name="Kudrna D."/>
            <person name="Luo M."/>
            <person name="Affourtit J."/>
            <person name="Desany B."/>
            <person name="Knight J."/>
            <person name="Niazi F."/>
            <person name="Egholm M."/>
            <person name="Wing R.A."/>
        </authorList>
    </citation>
    <scope>NUCLEOTIDE SEQUENCE [LARGE SCALE GENOMIC DNA]</scope>
    <source>
        <strain evidence="10">cv. IRGC 105608</strain>
    </source>
</reference>
<dbReference type="PANTHER" id="PTHR12266:SF36">
    <property type="entry name" value="OS10G0436900 PROTEIN"/>
    <property type="match status" value="1"/>
</dbReference>
<reference evidence="10" key="2">
    <citation type="submission" date="2015-03" db="UniProtKB">
        <authorList>
            <consortium name="EnsemblPlants"/>
        </authorList>
    </citation>
    <scope>IDENTIFICATION</scope>
</reference>
<proteinExistence type="predicted"/>
<dbReference type="AlphaFoldDB" id="A0A0D3EX09"/>
<evidence type="ECO:0000256" key="4">
    <source>
        <dbReference type="ARBA" id="ARBA00022692"/>
    </source>
</evidence>
<evidence type="ECO:0000256" key="1">
    <source>
        <dbReference type="ARBA" id="ARBA00004370"/>
    </source>
</evidence>
<dbReference type="HOGENOM" id="CLU_1075077_0_0_1"/>
<dbReference type="Pfam" id="PF00083">
    <property type="entry name" value="Sugar_tr"/>
    <property type="match status" value="1"/>
</dbReference>
<feature type="transmembrane region" description="Helical" evidence="9">
    <location>
        <begin position="122"/>
        <end position="143"/>
    </location>
</feature>
<dbReference type="GO" id="GO:0008324">
    <property type="term" value="F:monoatomic cation transmembrane transporter activity"/>
    <property type="evidence" value="ECO:0007669"/>
    <property type="project" value="TreeGrafter"/>
</dbReference>
<sequence length="259" mass="28257">MVVSPLLPLSLGAGIVPAVIVIVGAASIPDTPNSFTLRGRLNEDRDLLWRIRRAGAATADVDAKLKDIVRAAEEDRRAWAAVWRRPAGAEAVPAVEESTMARPALGEMGSASVLRTSQRQGVLIVASVTVAFLLLLAFFFIILPRGGTPPEVVSSSKEGGIQGRRDGGGVFQVESYGERCEHVAEEDGHDRRRFPRGYVDYLYLFDCVFGEERRVLGYGVMAAWLAVLFYLLGDTAAVYFCSCLEGLSWLLRLSWRSPA</sequence>
<evidence type="ECO:0000256" key="2">
    <source>
        <dbReference type="ARBA" id="ARBA00022448"/>
    </source>
</evidence>
<dbReference type="PaxDb" id="65489-OBART01G39340.1"/>
<keyword evidence="7 9" id="KW-0472">Membrane</keyword>
<keyword evidence="6" id="KW-0915">Sodium</keyword>
<evidence type="ECO:0000256" key="7">
    <source>
        <dbReference type="ARBA" id="ARBA00023136"/>
    </source>
</evidence>
<protein>
    <submittedName>
        <fullName evidence="10">Uncharacterized protein</fullName>
    </submittedName>
</protein>
<dbReference type="InterPro" id="IPR051359">
    <property type="entry name" value="CaCA_antiporter"/>
</dbReference>
<evidence type="ECO:0000256" key="9">
    <source>
        <dbReference type="SAM" id="Phobius"/>
    </source>
</evidence>
<keyword evidence="2" id="KW-0813">Transport</keyword>
<comment type="subcellular location">
    <subcellularLocation>
        <location evidence="1">Membrane</location>
    </subcellularLocation>
</comment>
<keyword evidence="8" id="KW-0406">Ion transport</keyword>
<organism evidence="10">
    <name type="scientific">Oryza barthii</name>
    <dbReference type="NCBI Taxonomy" id="65489"/>
    <lineage>
        <taxon>Eukaryota</taxon>
        <taxon>Viridiplantae</taxon>
        <taxon>Streptophyta</taxon>
        <taxon>Embryophyta</taxon>
        <taxon>Tracheophyta</taxon>
        <taxon>Spermatophyta</taxon>
        <taxon>Magnoliopsida</taxon>
        <taxon>Liliopsida</taxon>
        <taxon>Poales</taxon>
        <taxon>Poaceae</taxon>
        <taxon>BOP clade</taxon>
        <taxon>Oryzoideae</taxon>
        <taxon>Oryzeae</taxon>
        <taxon>Oryzinae</taxon>
        <taxon>Oryza</taxon>
    </lineage>
</organism>
<dbReference type="STRING" id="65489.A0A0D3EX09"/>
<dbReference type="Gene3D" id="1.20.1250.20">
    <property type="entry name" value="MFS general substrate transporter like domains"/>
    <property type="match status" value="1"/>
</dbReference>
<evidence type="ECO:0000256" key="3">
    <source>
        <dbReference type="ARBA" id="ARBA00022449"/>
    </source>
</evidence>
<feature type="transmembrane region" description="Helical" evidence="9">
    <location>
        <begin position="6"/>
        <end position="28"/>
    </location>
</feature>
<name>A0A0D3EX09_9ORYZ</name>
<keyword evidence="3" id="KW-0050">Antiport</keyword>
<keyword evidence="5 9" id="KW-1133">Transmembrane helix</keyword>
<keyword evidence="4 9" id="KW-0812">Transmembrane</keyword>
<evidence type="ECO:0000256" key="6">
    <source>
        <dbReference type="ARBA" id="ARBA00023053"/>
    </source>
</evidence>
<evidence type="ECO:0000256" key="5">
    <source>
        <dbReference type="ARBA" id="ARBA00022989"/>
    </source>
</evidence>
<dbReference type="GO" id="GO:0015297">
    <property type="term" value="F:antiporter activity"/>
    <property type="evidence" value="ECO:0007669"/>
    <property type="project" value="UniProtKB-KW"/>
</dbReference>
<dbReference type="eggNOG" id="KOG0254">
    <property type="taxonomic scope" value="Eukaryota"/>
</dbReference>
<evidence type="ECO:0000313" key="10">
    <source>
        <dbReference type="EnsemblPlants" id="OBART01G39340.1"/>
    </source>
</evidence>
<evidence type="ECO:0000256" key="8">
    <source>
        <dbReference type="ARBA" id="ARBA00023201"/>
    </source>
</evidence>
<dbReference type="InterPro" id="IPR036259">
    <property type="entry name" value="MFS_trans_sf"/>
</dbReference>
<keyword evidence="8" id="KW-0739">Sodium transport</keyword>
<dbReference type="PANTHER" id="PTHR12266">
    <property type="entry name" value="NA+/CA2+ K+ INDEPENDENT EXCHANGER"/>
    <property type="match status" value="1"/>
</dbReference>
<dbReference type="GO" id="GO:0006814">
    <property type="term" value="P:sodium ion transport"/>
    <property type="evidence" value="ECO:0007669"/>
    <property type="project" value="UniProtKB-KW"/>
</dbReference>
<accession>A0A0D3EX09</accession>
<dbReference type="InterPro" id="IPR005828">
    <property type="entry name" value="MFS_sugar_transport-like"/>
</dbReference>
<dbReference type="Proteomes" id="UP000026960">
    <property type="component" value="Chromosome 1"/>
</dbReference>
<dbReference type="Gramene" id="OBART01G39340.1">
    <property type="protein sequence ID" value="OBART01G39340.1"/>
    <property type="gene ID" value="OBART01G39340"/>
</dbReference>